<dbReference type="InterPro" id="IPR051732">
    <property type="entry name" value="USF"/>
</dbReference>
<dbReference type="PANTHER" id="PTHR46117">
    <property type="entry name" value="FI24210P1"/>
    <property type="match status" value="1"/>
</dbReference>
<dbReference type="Gene3D" id="4.10.280.10">
    <property type="entry name" value="Helix-loop-helix DNA-binding domain"/>
    <property type="match status" value="1"/>
</dbReference>
<evidence type="ECO:0000256" key="3">
    <source>
        <dbReference type="ARBA" id="ARBA00023163"/>
    </source>
</evidence>
<feature type="compositionally biased region" description="Low complexity" evidence="5">
    <location>
        <begin position="195"/>
        <end position="206"/>
    </location>
</feature>
<dbReference type="PANTHER" id="PTHR46117:SF3">
    <property type="entry name" value="FI24210P1"/>
    <property type="match status" value="1"/>
</dbReference>
<dbReference type="Proteomes" id="UP001360560">
    <property type="component" value="Unassembled WGS sequence"/>
</dbReference>
<evidence type="ECO:0000256" key="5">
    <source>
        <dbReference type="SAM" id="MobiDB-lite"/>
    </source>
</evidence>
<keyword evidence="4" id="KW-0539">Nucleus</keyword>
<name>A0AAV5QWX8_9ASCO</name>
<proteinExistence type="predicted"/>
<keyword evidence="2" id="KW-0805">Transcription regulation</keyword>
<dbReference type="SUPFAM" id="SSF47459">
    <property type="entry name" value="HLH, helix-loop-helix DNA-binding domain"/>
    <property type="match status" value="1"/>
</dbReference>
<evidence type="ECO:0000259" key="6">
    <source>
        <dbReference type="PROSITE" id="PS50888"/>
    </source>
</evidence>
<feature type="domain" description="BHLH" evidence="6">
    <location>
        <begin position="220"/>
        <end position="279"/>
    </location>
</feature>
<keyword evidence="3" id="KW-0804">Transcription</keyword>
<comment type="subcellular location">
    <subcellularLocation>
        <location evidence="1">Nucleus</location>
    </subcellularLocation>
</comment>
<dbReference type="GeneID" id="90077065"/>
<dbReference type="GO" id="GO:0005634">
    <property type="term" value="C:nucleus"/>
    <property type="evidence" value="ECO:0007669"/>
    <property type="project" value="UniProtKB-SubCell"/>
</dbReference>
<dbReference type="EMBL" id="BTFZ01000020">
    <property type="protein sequence ID" value="GMM39077.1"/>
    <property type="molecule type" value="Genomic_DNA"/>
</dbReference>
<dbReference type="InterPro" id="IPR011598">
    <property type="entry name" value="bHLH_dom"/>
</dbReference>
<dbReference type="AlphaFoldDB" id="A0AAV5QWX8"/>
<reference evidence="7 8" key="1">
    <citation type="journal article" date="2023" name="Elife">
        <title>Identification of key yeast species and microbe-microbe interactions impacting larval growth of Drosophila in the wild.</title>
        <authorList>
            <person name="Mure A."/>
            <person name="Sugiura Y."/>
            <person name="Maeda R."/>
            <person name="Honda K."/>
            <person name="Sakurai N."/>
            <person name="Takahashi Y."/>
            <person name="Watada M."/>
            <person name="Katoh T."/>
            <person name="Gotoh A."/>
            <person name="Gotoh Y."/>
            <person name="Taniguchi I."/>
            <person name="Nakamura K."/>
            <person name="Hayashi T."/>
            <person name="Katayama T."/>
            <person name="Uemura T."/>
            <person name="Hattori Y."/>
        </authorList>
    </citation>
    <scope>NUCLEOTIDE SEQUENCE [LARGE SCALE GENOMIC DNA]</scope>
    <source>
        <strain evidence="7 8">SC-9</strain>
    </source>
</reference>
<keyword evidence="8" id="KW-1185">Reference proteome</keyword>
<gene>
    <name evidence="7" type="ORF">DASC09_064160</name>
</gene>
<dbReference type="GO" id="GO:0046983">
    <property type="term" value="F:protein dimerization activity"/>
    <property type="evidence" value="ECO:0007669"/>
    <property type="project" value="InterPro"/>
</dbReference>
<feature type="region of interest" description="Disordered" evidence="5">
    <location>
        <begin position="195"/>
        <end position="217"/>
    </location>
</feature>
<evidence type="ECO:0000256" key="2">
    <source>
        <dbReference type="ARBA" id="ARBA00023015"/>
    </source>
</evidence>
<dbReference type="RefSeq" id="XP_064856072.1">
    <property type="nucleotide sequence ID" value="XM_065000000.1"/>
</dbReference>
<dbReference type="SMART" id="SM00353">
    <property type="entry name" value="HLH"/>
    <property type="match status" value="1"/>
</dbReference>
<dbReference type="InterPro" id="IPR036638">
    <property type="entry name" value="HLH_DNA-bd_sf"/>
</dbReference>
<dbReference type="Pfam" id="PF00010">
    <property type="entry name" value="HLH"/>
    <property type="match status" value="1"/>
</dbReference>
<sequence>MDDFINFESFEGSKITPQQSTSEDLLKLISNNMNVGFDLNDESLDAETLYKSMVAKYGNINDNTSENINENTNENINDNTNDNIDNNINIDHLLNNQYLNNTFQEIDSTPTNVASPVSIDANLHNNNSSYTNDPSLNMSIQRNSNVSDLLNNQYFSPNVQARPLTQPTTTGFSPSSYGGGESFDAYGSLNSPVSLSSSINNLSRPPASKQPLTKEDKLKRRREFHNAVERRRRDYIKERIKDLSKLVPPLMLVYDENGKETKPNKAMILTKAVDYIGSLNGVIDVQMQRRLDIIEKIKELQKL</sequence>
<dbReference type="GO" id="GO:0000981">
    <property type="term" value="F:DNA-binding transcription factor activity, RNA polymerase II-specific"/>
    <property type="evidence" value="ECO:0007669"/>
    <property type="project" value="TreeGrafter"/>
</dbReference>
<accession>A0AAV5QWX8</accession>
<comment type="caution">
    <text evidence="7">The sequence shown here is derived from an EMBL/GenBank/DDBJ whole genome shotgun (WGS) entry which is preliminary data.</text>
</comment>
<dbReference type="CDD" id="cd11387">
    <property type="entry name" value="bHLHzip_USF_MITF"/>
    <property type="match status" value="1"/>
</dbReference>
<evidence type="ECO:0000256" key="4">
    <source>
        <dbReference type="ARBA" id="ARBA00023242"/>
    </source>
</evidence>
<evidence type="ECO:0000256" key="1">
    <source>
        <dbReference type="ARBA" id="ARBA00004123"/>
    </source>
</evidence>
<evidence type="ECO:0000313" key="7">
    <source>
        <dbReference type="EMBL" id="GMM39077.1"/>
    </source>
</evidence>
<evidence type="ECO:0000313" key="8">
    <source>
        <dbReference type="Proteomes" id="UP001360560"/>
    </source>
</evidence>
<organism evidence="7 8">
    <name type="scientific">Saccharomycopsis crataegensis</name>
    <dbReference type="NCBI Taxonomy" id="43959"/>
    <lineage>
        <taxon>Eukaryota</taxon>
        <taxon>Fungi</taxon>
        <taxon>Dikarya</taxon>
        <taxon>Ascomycota</taxon>
        <taxon>Saccharomycotina</taxon>
        <taxon>Saccharomycetes</taxon>
        <taxon>Saccharomycopsidaceae</taxon>
        <taxon>Saccharomycopsis</taxon>
    </lineage>
</organism>
<protein>
    <submittedName>
        <fullName evidence="7">Rtg3 protein</fullName>
    </submittedName>
</protein>
<dbReference type="GO" id="GO:0000978">
    <property type="term" value="F:RNA polymerase II cis-regulatory region sequence-specific DNA binding"/>
    <property type="evidence" value="ECO:0007669"/>
    <property type="project" value="TreeGrafter"/>
</dbReference>
<dbReference type="PROSITE" id="PS50888">
    <property type="entry name" value="BHLH"/>
    <property type="match status" value="1"/>
</dbReference>